<name>A0A8T3YNN7_9ARCH</name>
<evidence type="ECO:0000256" key="1">
    <source>
        <dbReference type="SAM" id="MobiDB-lite"/>
    </source>
</evidence>
<feature type="region of interest" description="Disordered" evidence="1">
    <location>
        <begin position="1"/>
        <end position="27"/>
    </location>
</feature>
<dbReference type="GO" id="GO:0003677">
    <property type="term" value="F:DNA binding"/>
    <property type="evidence" value="ECO:0007669"/>
    <property type="project" value="InterPro"/>
</dbReference>
<dbReference type="Gene3D" id="3.10.28.10">
    <property type="entry name" value="Homing endonucleases"/>
    <property type="match status" value="1"/>
</dbReference>
<organism evidence="3 4">
    <name type="scientific">Candidatus Iainarchaeum sp</name>
    <dbReference type="NCBI Taxonomy" id="3101447"/>
    <lineage>
        <taxon>Archaea</taxon>
        <taxon>Candidatus Iainarchaeota</taxon>
        <taxon>Candidatus Iainarchaeia</taxon>
        <taxon>Candidatus Iainarchaeales</taxon>
        <taxon>Candidatus Iainarchaeaceae</taxon>
        <taxon>Candidatus Iainarchaeum</taxon>
    </lineage>
</organism>
<gene>
    <name evidence="3" type="ORF">HY544_05165</name>
</gene>
<feature type="domain" description="HTH cro/C1-type" evidence="2">
    <location>
        <begin position="60"/>
        <end position="108"/>
    </location>
</feature>
<protein>
    <recommendedName>
        <fullName evidence="2">HTH cro/C1-type domain-containing protein</fullName>
    </recommendedName>
</protein>
<dbReference type="PROSITE" id="PS50943">
    <property type="entry name" value="HTH_CROC1"/>
    <property type="match status" value="1"/>
</dbReference>
<evidence type="ECO:0000259" key="2">
    <source>
        <dbReference type="PROSITE" id="PS50943"/>
    </source>
</evidence>
<dbReference type="CDD" id="cd00093">
    <property type="entry name" value="HTH_XRE"/>
    <property type="match status" value="1"/>
</dbReference>
<accession>A0A8T3YNN7</accession>
<dbReference type="InterPro" id="IPR001387">
    <property type="entry name" value="Cro/C1-type_HTH"/>
</dbReference>
<sequence>MNPLCRTGNEPPAEVLKSQKHGSVGGEMEGRTITVSEEFKDCRLEFAKGKQRALFTYFFEAHGFTQLRLGQTLGISKTTVRGYFHERNNVRLSTFNKLAAIDVSARQFENFIEKRLPINWGARKGGYATSALIEDKAAYFAKIREIKRLKNLHRADIKNGILLMFHEPKIKQKILPIHRVDEYYPIEKQEGNGLHENLAKFIAHVQADGCQPKNTNTFSYVNTNIHLIFEFCDLVQKLFRLKNQKISKRRNIFYVGFSNKSVAKFLEGLKFYSIDWEVPYFVKIGSEKTKASYLQSFFDDEGSVIFVPHKKCFDRAISMMLINKNGVLELIELLKCFEIECNFHGPYKGKYYELKITGKENLIKFYERIGFISLNKQRKLMEAINSYLK</sequence>
<dbReference type="EMBL" id="JACQPB010000045">
    <property type="protein sequence ID" value="MBI4210866.1"/>
    <property type="molecule type" value="Genomic_DNA"/>
</dbReference>
<dbReference type="SUPFAM" id="SSF55608">
    <property type="entry name" value="Homing endonucleases"/>
    <property type="match status" value="1"/>
</dbReference>
<evidence type="ECO:0000313" key="3">
    <source>
        <dbReference type="EMBL" id="MBI4210866.1"/>
    </source>
</evidence>
<evidence type="ECO:0000313" key="4">
    <source>
        <dbReference type="Proteomes" id="UP000732298"/>
    </source>
</evidence>
<dbReference type="AlphaFoldDB" id="A0A8T3YNN7"/>
<dbReference type="Proteomes" id="UP000732298">
    <property type="component" value="Unassembled WGS sequence"/>
</dbReference>
<reference evidence="3" key="1">
    <citation type="submission" date="2020-07" db="EMBL/GenBank/DDBJ databases">
        <title>Huge and variable diversity of episymbiotic CPR bacteria and DPANN archaea in groundwater ecosystems.</title>
        <authorList>
            <person name="He C.Y."/>
            <person name="Keren R."/>
            <person name="Whittaker M."/>
            <person name="Farag I.F."/>
            <person name="Doudna J."/>
            <person name="Cate J.H.D."/>
            <person name="Banfield J.F."/>
        </authorList>
    </citation>
    <scope>NUCLEOTIDE SEQUENCE</scope>
    <source>
        <strain evidence="3">NC_groundwater_1296_Ag_S-0.2um_52_80</strain>
    </source>
</reference>
<dbReference type="Gene3D" id="1.10.260.40">
    <property type="entry name" value="lambda repressor-like DNA-binding domains"/>
    <property type="match status" value="1"/>
</dbReference>
<dbReference type="SUPFAM" id="SSF47413">
    <property type="entry name" value="lambda repressor-like DNA-binding domains"/>
    <property type="match status" value="1"/>
</dbReference>
<dbReference type="InterPro" id="IPR027434">
    <property type="entry name" value="Homing_endonucl"/>
</dbReference>
<proteinExistence type="predicted"/>
<dbReference type="InterPro" id="IPR010982">
    <property type="entry name" value="Lambda_DNA-bd_dom_sf"/>
</dbReference>
<comment type="caution">
    <text evidence="3">The sequence shown here is derived from an EMBL/GenBank/DDBJ whole genome shotgun (WGS) entry which is preliminary data.</text>
</comment>